<dbReference type="RefSeq" id="WP_006891559.1">
    <property type="nucleotide sequence ID" value="NZ_JH109152.1"/>
</dbReference>
<keyword evidence="3 6" id="KW-0808">Transferase</keyword>
<dbReference type="EMBL" id="JH109152">
    <property type="protein sequence ID" value="EGW23378.1"/>
    <property type="molecule type" value="Genomic_DNA"/>
</dbReference>
<keyword evidence="1 6" id="KW-1277">Toxin-antitoxin system</keyword>
<reference evidence="8 9" key="1">
    <citation type="submission" date="2011-06" db="EMBL/GenBank/DDBJ databases">
        <title>Genomic sequence of Methylobacter tundripaludum SV96.</title>
        <authorList>
            <consortium name="US DOE Joint Genome Institute"/>
            <person name="Lucas S."/>
            <person name="Han J."/>
            <person name="Lapidus A."/>
            <person name="Cheng J.-F."/>
            <person name="Goodwin L."/>
            <person name="Pitluck S."/>
            <person name="Held B."/>
            <person name="Detter J.C."/>
            <person name="Han C."/>
            <person name="Tapia R."/>
            <person name="Land M."/>
            <person name="Hauser L."/>
            <person name="Kyrpides N."/>
            <person name="Ivanova N."/>
            <person name="Ovchinnikova G."/>
            <person name="Pagani I."/>
            <person name="Klotz M.G."/>
            <person name="Dispirito A.A."/>
            <person name="Murrell J.C."/>
            <person name="Dunfield P."/>
            <person name="Kalyuzhnaya M.G."/>
            <person name="Svenning M."/>
            <person name="Trotsenko Y.A."/>
            <person name="Stein L.Y."/>
            <person name="Woyke T."/>
        </authorList>
    </citation>
    <scope>NUCLEOTIDE SEQUENCE [LARGE SCALE GENOMIC DNA]</scope>
    <source>
        <strain evidence="9">ATCC BAA-1195 / DSM 17260 / SV96</strain>
    </source>
</reference>
<dbReference type="InterPro" id="IPR029494">
    <property type="entry name" value="DarT"/>
</dbReference>
<organism evidence="8 9">
    <name type="scientific">Methylobacter tundripaludum (strain ATCC BAA-1195 / DSM 17260 / SV96)</name>
    <dbReference type="NCBI Taxonomy" id="697282"/>
    <lineage>
        <taxon>Bacteria</taxon>
        <taxon>Pseudomonadati</taxon>
        <taxon>Pseudomonadota</taxon>
        <taxon>Gammaproteobacteria</taxon>
        <taxon>Methylococcales</taxon>
        <taxon>Methylococcaceae</taxon>
        <taxon>Methylobacter</taxon>
    </lineage>
</organism>
<protein>
    <recommendedName>
        <fullName evidence="7">DarT domain-containing protein</fullName>
    </recommendedName>
</protein>
<accession>G3IXG9</accession>
<evidence type="ECO:0000313" key="8">
    <source>
        <dbReference type="EMBL" id="EGW23378.1"/>
    </source>
</evidence>
<name>G3IXG9_METTV</name>
<dbReference type="OrthoDB" id="9813972at2"/>
<evidence type="ECO:0000256" key="1">
    <source>
        <dbReference type="ARBA" id="ARBA00022649"/>
    </source>
</evidence>
<feature type="binding site" evidence="6">
    <location>
        <position position="48"/>
    </location>
    <ligand>
        <name>NAD(+)</name>
        <dbReference type="ChEBI" id="CHEBI:57540"/>
    </ligand>
</feature>
<keyword evidence="4 6" id="KW-0548">Nucleotidyltransferase</keyword>
<feature type="domain" description="DarT" evidence="7">
    <location>
        <begin position="8"/>
        <end position="186"/>
    </location>
</feature>
<evidence type="ECO:0000256" key="6">
    <source>
        <dbReference type="PROSITE-ProRule" id="PRU01362"/>
    </source>
</evidence>
<comment type="caution">
    <text evidence="6">Lacks conserved residue(s) required for the propagation of feature annotation.</text>
</comment>
<dbReference type="eggNOG" id="ENOG502ZBDG">
    <property type="taxonomic scope" value="Bacteria"/>
</dbReference>
<evidence type="ECO:0000256" key="4">
    <source>
        <dbReference type="ARBA" id="ARBA00022695"/>
    </source>
</evidence>
<evidence type="ECO:0000256" key="5">
    <source>
        <dbReference type="ARBA" id="ARBA00023125"/>
    </source>
</evidence>
<keyword evidence="9" id="KW-1185">Reference proteome</keyword>
<dbReference type="AlphaFoldDB" id="G3IXG9"/>
<dbReference type="GO" id="GO:0003677">
    <property type="term" value="F:DNA binding"/>
    <property type="evidence" value="ECO:0007669"/>
    <property type="project" value="UniProtKB-UniRule"/>
</dbReference>
<dbReference type="Proteomes" id="UP000004664">
    <property type="component" value="Unassembled WGS sequence"/>
</dbReference>
<evidence type="ECO:0000259" key="7">
    <source>
        <dbReference type="PROSITE" id="PS52018"/>
    </source>
</evidence>
<comment type="similarity">
    <text evidence="6">Belongs to the DarT ADP-ribosyltransferase family.</text>
</comment>
<evidence type="ECO:0000256" key="2">
    <source>
        <dbReference type="ARBA" id="ARBA00022676"/>
    </source>
</evidence>
<dbReference type="PROSITE" id="PS52018">
    <property type="entry name" value="DART"/>
    <property type="match status" value="1"/>
</dbReference>
<dbReference type="GO" id="GO:0016779">
    <property type="term" value="F:nucleotidyltransferase activity"/>
    <property type="evidence" value="ECO:0007669"/>
    <property type="project" value="UniProtKB-UniRule"/>
</dbReference>
<evidence type="ECO:0000256" key="3">
    <source>
        <dbReference type="ARBA" id="ARBA00022679"/>
    </source>
</evidence>
<sequence length="186" mass="21699">MPDIEDQKLLYHLTSIKNIGPILADGLKPRAELKNFDDVADSEIIVNRRHLSLENFVPFHWFARNPFDGRVQADRPNDLFVLITVERTLAVSRNWKVIPYHPLSAGNIELMDYSKGFAAIDWDTMNRRDYHDPLCKSICMAECLSPITVSPDDFFNIFVYCDDSVSYVRRFDRQIKITKNERMFLP</sequence>
<dbReference type="GO" id="GO:0016757">
    <property type="term" value="F:glycosyltransferase activity"/>
    <property type="evidence" value="ECO:0007669"/>
    <property type="project" value="UniProtKB-UniRule"/>
</dbReference>
<evidence type="ECO:0000313" key="9">
    <source>
        <dbReference type="Proteomes" id="UP000004664"/>
    </source>
</evidence>
<feature type="binding site" evidence="6">
    <location>
        <begin position="12"/>
        <end position="14"/>
    </location>
    <ligand>
        <name>NAD(+)</name>
        <dbReference type="ChEBI" id="CHEBI:57540"/>
    </ligand>
</feature>
<dbReference type="HOGENOM" id="CLU_1419503_0_0_6"/>
<comment type="catalytic activity">
    <reaction evidence="6">
        <text>a thymidine in DNA + NAD(+) = an N-(ADP-alpha-D-ribosyl)-thymidine in DNA + nicotinamide + H(+)</text>
        <dbReference type="Rhea" id="RHEA:71651"/>
        <dbReference type="Rhea" id="RHEA-COMP:13556"/>
        <dbReference type="Rhea" id="RHEA-COMP:18051"/>
        <dbReference type="ChEBI" id="CHEBI:15378"/>
        <dbReference type="ChEBI" id="CHEBI:17154"/>
        <dbReference type="ChEBI" id="CHEBI:57540"/>
        <dbReference type="ChEBI" id="CHEBI:137386"/>
        <dbReference type="ChEBI" id="CHEBI:191199"/>
    </reaction>
</comment>
<dbReference type="STRING" id="697282.Mettu_2228"/>
<keyword evidence="5 6" id="KW-0238">DNA-binding</keyword>
<dbReference type="Pfam" id="PF14487">
    <property type="entry name" value="DarT"/>
    <property type="match status" value="1"/>
</dbReference>
<proteinExistence type="inferred from homology"/>
<keyword evidence="2 6" id="KW-0328">Glycosyltransferase</keyword>
<gene>
    <name evidence="8" type="ORF">Mettu_2228</name>
</gene>
<feature type="active site" description="Proton acceptor" evidence="6">
    <location>
        <position position="48"/>
    </location>
</feature>
<feature type="active site" evidence="6">
    <location>
        <position position="142"/>
    </location>
</feature>